<dbReference type="EMBL" id="KE525305">
    <property type="protein sequence ID" value="KFB45650.1"/>
    <property type="molecule type" value="Genomic_DNA"/>
</dbReference>
<evidence type="ECO:0000313" key="1">
    <source>
        <dbReference type="EMBL" id="KFB45650.1"/>
    </source>
</evidence>
<sequence length="102" mass="11221">MHFTKCSSNTTTATASFLFPPLPTVHTSGTGCPEQHRQISRVDWTDGGRRGLGRSVESRHAIFTLLCVPHPLHAYSGCRLWLAGWLAYAPASFLYHPPLLCG</sequence>
<organism evidence="1">
    <name type="scientific">Anopheles sinensis</name>
    <name type="common">Mosquito</name>
    <dbReference type="NCBI Taxonomy" id="74873"/>
    <lineage>
        <taxon>Eukaryota</taxon>
        <taxon>Metazoa</taxon>
        <taxon>Ecdysozoa</taxon>
        <taxon>Arthropoda</taxon>
        <taxon>Hexapoda</taxon>
        <taxon>Insecta</taxon>
        <taxon>Pterygota</taxon>
        <taxon>Neoptera</taxon>
        <taxon>Endopterygota</taxon>
        <taxon>Diptera</taxon>
        <taxon>Nematocera</taxon>
        <taxon>Culicoidea</taxon>
        <taxon>Culicidae</taxon>
        <taxon>Anophelinae</taxon>
        <taxon>Anopheles</taxon>
    </lineage>
</organism>
<proteinExistence type="predicted"/>
<dbReference type="VEuPathDB" id="VectorBase:ASIC013507"/>
<name>A0A084W606_ANOSI</name>
<dbReference type="Proteomes" id="UP000030765">
    <property type="component" value="Unassembled WGS sequence"/>
</dbReference>
<dbReference type="EnsemblMetazoa" id="ASIC013507-RA">
    <property type="protein sequence ID" value="ASIC013507-PA"/>
    <property type="gene ID" value="ASIC013507"/>
</dbReference>
<dbReference type="EMBL" id="ATLV01020716">
    <property type="status" value="NOT_ANNOTATED_CDS"/>
    <property type="molecule type" value="Genomic_DNA"/>
</dbReference>
<protein>
    <submittedName>
        <fullName evidence="1 2">TetR family transcriptional regulator</fullName>
    </submittedName>
</protein>
<evidence type="ECO:0000313" key="2">
    <source>
        <dbReference type="EnsemblMetazoa" id="ASIC013507-PA"/>
    </source>
</evidence>
<dbReference type="PROSITE" id="PS51257">
    <property type="entry name" value="PROKAR_LIPOPROTEIN"/>
    <property type="match status" value="1"/>
</dbReference>
<gene>
    <name evidence="1" type="ORF">ZHAS_00013507</name>
</gene>
<accession>A0A084W606</accession>
<evidence type="ECO:0000313" key="3">
    <source>
        <dbReference type="Proteomes" id="UP000030765"/>
    </source>
</evidence>
<dbReference type="AlphaFoldDB" id="A0A084W606"/>
<reference evidence="2" key="2">
    <citation type="submission" date="2020-05" db="UniProtKB">
        <authorList>
            <consortium name="EnsemblMetazoa"/>
        </authorList>
    </citation>
    <scope>IDENTIFICATION</scope>
</reference>
<reference evidence="1 3" key="1">
    <citation type="journal article" date="2014" name="BMC Genomics">
        <title>Genome sequence of Anopheles sinensis provides insight into genetics basis of mosquito competence for malaria parasites.</title>
        <authorList>
            <person name="Zhou D."/>
            <person name="Zhang D."/>
            <person name="Ding G."/>
            <person name="Shi L."/>
            <person name="Hou Q."/>
            <person name="Ye Y."/>
            <person name="Xu Y."/>
            <person name="Zhou H."/>
            <person name="Xiong C."/>
            <person name="Li S."/>
            <person name="Yu J."/>
            <person name="Hong S."/>
            <person name="Yu X."/>
            <person name="Zou P."/>
            <person name="Chen C."/>
            <person name="Chang X."/>
            <person name="Wang W."/>
            <person name="Lv Y."/>
            <person name="Sun Y."/>
            <person name="Ma L."/>
            <person name="Shen B."/>
            <person name="Zhu C."/>
        </authorList>
    </citation>
    <scope>NUCLEOTIDE SEQUENCE [LARGE SCALE GENOMIC DNA]</scope>
</reference>
<keyword evidence="3" id="KW-1185">Reference proteome</keyword>